<dbReference type="GO" id="GO:0004601">
    <property type="term" value="F:peroxidase activity"/>
    <property type="evidence" value="ECO:0007669"/>
    <property type="project" value="UniProtKB-KW"/>
</dbReference>
<protein>
    <submittedName>
        <fullName evidence="5">Heme peroxidase</fullName>
    </submittedName>
</protein>
<organism evidence="5 6">
    <name type="scientific">Plastoroseomonas hellenica</name>
    <dbReference type="NCBI Taxonomy" id="2687306"/>
    <lineage>
        <taxon>Bacteria</taxon>
        <taxon>Pseudomonadati</taxon>
        <taxon>Pseudomonadota</taxon>
        <taxon>Alphaproteobacteria</taxon>
        <taxon>Acetobacterales</taxon>
        <taxon>Acetobacteraceae</taxon>
        <taxon>Plastoroseomonas</taxon>
    </lineage>
</organism>
<name>A0ABS5ERG9_9PROT</name>
<reference evidence="6" key="1">
    <citation type="journal article" date="2021" name="Syst. Appl. Microbiol.">
        <title>Roseomonas hellenica sp. nov., isolated from roots of wild-growing Alkanna tinctoria.</title>
        <authorList>
            <person name="Rat A."/>
            <person name="Naranjo H.D."/>
            <person name="Lebbe L."/>
            <person name="Cnockaert M."/>
            <person name="Krigas N."/>
            <person name="Grigoriadou K."/>
            <person name="Maloupa E."/>
            <person name="Willems A."/>
        </authorList>
    </citation>
    <scope>NUCLEOTIDE SEQUENCE [LARGE SCALE GENOMIC DNA]</scope>
    <source>
        <strain evidence="6">LMG 31523</strain>
    </source>
</reference>
<dbReference type="Pfam" id="PF03098">
    <property type="entry name" value="An_peroxidase"/>
    <property type="match status" value="1"/>
</dbReference>
<dbReference type="SUPFAM" id="SSF48113">
    <property type="entry name" value="Heme-dependent peroxidases"/>
    <property type="match status" value="1"/>
</dbReference>
<keyword evidence="5" id="KW-0575">Peroxidase</keyword>
<sequence>MSAPKTEPGYHGHAQRHEVPPPLGQAIPAGRFGRMFPELSTPLEVPDAALVALGLAMRDDDAPAGENSGNNEEIPAGYTYLGQFIDHDITLDTTTLTEIVDDPMAVENFRTPRLDLDSVYGFGPRAQPSLYDRTTKGMGGDPAPVKLLLGSTAIGGAEAAFAGLPHDLPRNAQGFAIIGDERNDENLLVAQTHLAFLRFHNAMADRLEGKVPRGRLFDSTRRAVVDLYQAMVLRDFLTKLCDVNDIALAVKQREFFRFETFGAFGQPYMPTEFSVAAYRLGHSMVREVYSHNRIFTPGGVVAANFDLLFQFTAKSGLIGTPGDTPANKPTLPGDWIIDWRRFLRFEAPQPPGPVPLNLSRNIDPYLAKELHELGLPPNTSGAAPDGSSSLAVMNLRRGAKMKLPAAQDIARFMGIPVLSPDEIGDDTSDGRAARKHGLHQRTPLWYYILKEARKTQGGTRLGPLGSRIVAETFVGLLDGDPTSILGRAPSWQFGDPIPGLALDGADRRFTFADMVMIAAEHRENGATTVNLSPIG</sequence>
<keyword evidence="2" id="KW-0964">Secreted</keyword>
<dbReference type="Gene3D" id="1.10.640.10">
    <property type="entry name" value="Haem peroxidase domain superfamily, animal type"/>
    <property type="match status" value="1"/>
</dbReference>
<dbReference type="InterPro" id="IPR010255">
    <property type="entry name" value="Haem_peroxidase_sf"/>
</dbReference>
<comment type="subcellular location">
    <subcellularLocation>
        <location evidence="1">Secreted</location>
    </subcellularLocation>
</comment>
<dbReference type="PANTHER" id="PTHR11475">
    <property type="entry name" value="OXIDASE/PEROXIDASE"/>
    <property type="match status" value="1"/>
</dbReference>
<evidence type="ECO:0000256" key="1">
    <source>
        <dbReference type="ARBA" id="ARBA00004613"/>
    </source>
</evidence>
<feature type="region of interest" description="Disordered" evidence="4">
    <location>
        <begin position="1"/>
        <end position="26"/>
    </location>
</feature>
<dbReference type="InterPro" id="IPR037120">
    <property type="entry name" value="Haem_peroxidase_sf_animal"/>
</dbReference>
<keyword evidence="3" id="KW-0325">Glycoprotein</keyword>
<dbReference type="Proteomes" id="UP001196870">
    <property type="component" value="Unassembled WGS sequence"/>
</dbReference>
<dbReference type="InterPro" id="IPR019791">
    <property type="entry name" value="Haem_peroxidase_animal"/>
</dbReference>
<evidence type="ECO:0000256" key="4">
    <source>
        <dbReference type="SAM" id="MobiDB-lite"/>
    </source>
</evidence>
<accession>A0ABS5ERG9</accession>
<dbReference type="RefSeq" id="WP_211850379.1">
    <property type="nucleotide sequence ID" value="NZ_JAAGBB010000001.1"/>
</dbReference>
<comment type="caution">
    <text evidence="5">The sequence shown here is derived from an EMBL/GenBank/DDBJ whole genome shotgun (WGS) entry which is preliminary data.</text>
</comment>
<keyword evidence="6" id="KW-1185">Reference proteome</keyword>
<dbReference type="PROSITE" id="PS50292">
    <property type="entry name" value="PEROXIDASE_3"/>
    <property type="match status" value="1"/>
</dbReference>
<evidence type="ECO:0000313" key="5">
    <source>
        <dbReference type="EMBL" id="MBR0662889.1"/>
    </source>
</evidence>
<keyword evidence="5" id="KW-0560">Oxidoreductase</keyword>
<evidence type="ECO:0000313" key="6">
    <source>
        <dbReference type="Proteomes" id="UP001196870"/>
    </source>
</evidence>
<gene>
    <name evidence="5" type="ORF">GXW71_00845</name>
</gene>
<evidence type="ECO:0000256" key="3">
    <source>
        <dbReference type="ARBA" id="ARBA00023180"/>
    </source>
</evidence>
<proteinExistence type="predicted"/>
<evidence type="ECO:0000256" key="2">
    <source>
        <dbReference type="ARBA" id="ARBA00022525"/>
    </source>
</evidence>
<dbReference type="PANTHER" id="PTHR11475:SF4">
    <property type="entry name" value="CHORION PEROXIDASE"/>
    <property type="match status" value="1"/>
</dbReference>
<dbReference type="CDD" id="cd09819">
    <property type="entry name" value="An_peroxidase_bacterial_1"/>
    <property type="match status" value="1"/>
</dbReference>
<dbReference type="EMBL" id="JAAGBB010000001">
    <property type="protein sequence ID" value="MBR0662889.1"/>
    <property type="molecule type" value="Genomic_DNA"/>
</dbReference>